<accession>A0ABP7IDQ8</accession>
<evidence type="ECO:0000256" key="3">
    <source>
        <dbReference type="SAM" id="SignalP"/>
    </source>
</evidence>
<dbReference type="InterPro" id="IPR023365">
    <property type="entry name" value="Sortase_dom-sf"/>
</dbReference>
<dbReference type="Gene3D" id="2.40.260.10">
    <property type="entry name" value="Sortase"/>
    <property type="match status" value="1"/>
</dbReference>
<evidence type="ECO:0000313" key="4">
    <source>
        <dbReference type="EMBL" id="GAA3815934.1"/>
    </source>
</evidence>
<keyword evidence="1" id="KW-0378">Hydrolase</keyword>
<gene>
    <name evidence="4" type="ORF">GCM10022380_37730</name>
</gene>
<evidence type="ECO:0000313" key="5">
    <source>
        <dbReference type="Proteomes" id="UP001501624"/>
    </source>
</evidence>
<evidence type="ECO:0000256" key="2">
    <source>
        <dbReference type="SAM" id="MobiDB-lite"/>
    </source>
</evidence>
<organism evidence="4 5">
    <name type="scientific">Amycolatopsis tucumanensis</name>
    <dbReference type="NCBI Taxonomy" id="401106"/>
    <lineage>
        <taxon>Bacteria</taxon>
        <taxon>Bacillati</taxon>
        <taxon>Actinomycetota</taxon>
        <taxon>Actinomycetes</taxon>
        <taxon>Pseudonocardiales</taxon>
        <taxon>Pseudonocardiaceae</taxon>
        <taxon>Amycolatopsis</taxon>
    </lineage>
</organism>
<keyword evidence="5" id="KW-1185">Reference proteome</keyword>
<dbReference type="NCBIfam" id="NF033748">
    <property type="entry name" value="class_F_sortase"/>
    <property type="match status" value="1"/>
</dbReference>
<dbReference type="CDD" id="cd05829">
    <property type="entry name" value="Sortase_F"/>
    <property type="match status" value="1"/>
</dbReference>
<keyword evidence="3" id="KW-0732">Signal</keyword>
<reference evidence="5" key="1">
    <citation type="journal article" date="2019" name="Int. J. Syst. Evol. Microbiol.">
        <title>The Global Catalogue of Microorganisms (GCM) 10K type strain sequencing project: providing services to taxonomists for standard genome sequencing and annotation.</title>
        <authorList>
            <consortium name="The Broad Institute Genomics Platform"/>
            <consortium name="The Broad Institute Genome Sequencing Center for Infectious Disease"/>
            <person name="Wu L."/>
            <person name="Ma J."/>
        </authorList>
    </citation>
    <scope>NUCLEOTIDE SEQUENCE [LARGE SCALE GENOMIC DNA]</scope>
    <source>
        <strain evidence="5">JCM 17017</strain>
    </source>
</reference>
<feature type="signal peptide" evidence="3">
    <location>
        <begin position="1"/>
        <end position="23"/>
    </location>
</feature>
<feature type="region of interest" description="Disordered" evidence="2">
    <location>
        <begin position="22"/>
        <end position="62"/>
    </location>
</feature>
<evidence type="ECO:0008006" key="6">
    <source>
        <dbReference type="Google" id="ProtNLM"/>
    </source>
</evidence>
<evidence type="ECO:0000256" key="1">
    <source>
        <dbReference type="ARBA" id="ARBA00022801"/>
    </source>
</evidence>
<sequence>MTTARWRRWLAIAAIGATLTACGSPSEPQPAPAAPPTSTPPAPVSTTTTAAPVDGPLPHSRPVKLEVPSIGVSTGPIIDLGLADDGALEVPGDAVTTGWFTGSPSPGETGPAVLAAHVDYNHVPGTFNRLKDTKPGDQAIVHRADGTTAVFTVYRVERYPKSQFPTDDVYGDTAGPELRMITCGGAFDRSTRNYADNVVAYARLSQAYRG</sequence>
<protein>
    <recommendedName>
        <fullName evidence="6">Class F sortase</fullName>
    </recommendedName>
</protein>
<name>A0ABP7IDQ8_9PSEU</name>
<dbReference type="RefSeq" id="WP_237339976.1">
    <property type="nucleotide sequence ID" value="NZ_BAABCM010000004.1"/>
</dbReference>
<dbReference type="SUPFAM" id="SSF63817">
    <property type="entry name" value="Sortase"/>
    <property type="match status" value="1"/>
</dbReference>
<feature type="chain" id="PRO_5047163763" description="Class F sortase" evidence="3">
    <location>
        <begin position="24"/>
        <end position="210"/>
    </location>
</feature>
<feature type="compositionally biased region" description="Pro residues" evidence="2">
    <location>
        <begin position="27"/>
        <end position="43"/>
    </location>
</feature>
<proteinExistence type="predicted"/>
<dbReference type="PROSITE" id="PS51257">
    <property type="entry name" value="PROKAR_LIPOPROTEIN"/>
    <property type="match status" value="1"/>
</dbReference>
<dbReference type="InterPro" id="IPR005754">
    <property type="entry name" value="Sortase"/>
</dbReference>
<dbReference type="EMBL" id="BAABCM010000004">
    <property type="protein sequence ID" value="GAA3815934.1"/>
    <property type="molecule type" value="Genomic_DNA"/>
</dbReference>
<comment type="caution">
    <text evidence="4">The sequence shown here is derived from an EMBL/GenBank/DDBJ whole genome shotgun (WGS) entry which is preliminary data.</text>
</comment>
<dbReference type="InterPro" id="IPR042001">
    <property type="entry name" value="Sortase_F"/>
</dbReference>
<dbReference type="Pfam" id="PF04203">
    <property type="entry name" value="Sortase"/>
    <property type="match status" value="1"/>
</dbReference>
<dbReference type="Proteomes" id="UP001501624">
    <property type="component" value="Unassembled WGS sequence"/>
</dbReference>